<keyword evidence="3" id="KW-0472">Membrane</keyword>
<dbReference type="GeneID" id="110982228"/>
<keyword evidence="6" id="KW-1185">Reference proteome</keyword>
<comment type="similarity">
    <text evidence="1">Belongs to the N-acetylmuramoyl-L-alanine amidase 2 family.</text>
</comment>
<evidence type="ECO:0000313" key="7">
    <source>
        <dbReference type="RefSeq" id="XP_022096199.1"/>
    </source>
</evidence>
<reference evidence="7" key="1">
    <citation type="submission" date="2025-08" db="UniProtKB">
        <authorList>
            <consortium name="RefSeq"/>
        </authorList>
    </citation>
    <scope>IDENTIFICATION</scope>
</reference>
<evidence type="ECO:0000259" key="5">
    <source>
        <dbReference type="SMART" id="SM00701"/>
    </source>
</evidence>
<dbReference type="InterPro" id="IPR002502">
    <property type="entry name" value="Amidase_domain"/>
</dbReference>
<dbReference type="PANTHER" id="PTHR11022:SF41">
    <property type="entry name" value="PEPTIDOGLYCAN-RECOGNITION PROTEIN LC-RELATED"/>
    <property type="match status" value="1"/>
</dbReference>
<dbReference type="FunFam" id="3.40.80.10:FF:000001">
    <property type="entry name" value="Peptidoglycan recognition protein 1"/>
    <property type="match status" value="1"/>
</dbReference>
<evidence type="ECO:0000256" key="2">
    <source>
        <dbReference type="ARBA" id="ARBA00022859"/>
    </source>
</evidence>
<dbReference type="Proteomes" id="UP000694845">
    <property type="component" value="Unplaced"/>
</dbReference>
<dbReference type="GO" id="GO:0009253">
    <property type="term" value="P:peptidoglycan catabolic process"/>
    <property type="evidence" value="ECO:0007669"/>
    <property type="project" value="InterPro"/>
</dbReference>
<organism evidence="6 7">
    <name type="scientific">Acanthaster planci</name>
    <name type="common">Crown-of-thorns starfish</name>
    <dbReference type="NCBI Taxonomy" id="133434"/>
    <lineage>
        <taxon>Eukaryota</taxon>
        <taxon>Metazoa</taxon>
        <taxon>Echinodermata</taxon>
        <taxon>Eleutherozoa</taxon>
        <taxon>Asterozoa</taxon>
        <taxon>Asteroidea</taxon>
        <taxon>Valvatacea</taxon>
        <taxon>Valvatida</taxon>
        <taxon>Acanthasteridae</taxon>
        <taxon>Acanthaster</taxon>
    </lineage>
</organism>
<feature type="domain" description="N-acetylmuramoyl-L-alanine amidase" evidence="4">
    <location>
        <begin position="64"/>
        <end position="207"/>
    </location>
</feature>
<dbReference type="RefSeq" id="XP_022096199.1">
    <property type="nucleotide sequence ID" value="XM_022240507.1"/>
</dbReference>
<dbReference type="Pfam" id="PF01510">
    <property type="entry name" value="Amidase_2"/>
    <property type="match status" value="1"/>
</dbReference>
<protein>
    <submittedName>
        <fullName evidence="7">Peptidoglycan recognition protein 1-like</fullName>
    </submittedName>
</protein>
<evidence type="ECO:0000256" key="3">
    <source>
        <dbReference type="SAM" id="Phobius"/>
    </source>
</evidence>
<dbReference type="OMA" id="TECPGES"/>
<evidence type="ECO:0000313" key="6">
    <source>
        <dbReference type="Proteomes" id="UP000694845"/>
    </source>
</evidence>
<sequence length="231" mass="26426">MLGNISTSTMGYVWLALVAVVYLSIRIDAYSARQRSANELVVKHTNTDSLCGNLTFVTRAEWKAKPPKRRTVMLIPVAYTIIHHTDTAQCHSFEECSQDMRIFQKWHMEDRGWDDIGYNFVVGGDQRVYIGRDWDTVGTHAGSWYYNHHSQGIAIIGNYTSLLPSPGVLKVFHQLTECGVQLGYLTDRYVLRGHRDVRQLGPTSCPGDTLYAEIRRWPHYLEPKANKSTKY</sequence>
<name>A0A8B7YSD7_ACAPL</name>
<dbReference type="OrthoDB" id="10001926at2759"/>
<dbReference type="GO" id="GO:0002376">
    <property type="term" value="P:immune system process"/>
    <property type="evidence" value="ECO:0007669"/>
    <property type="project" value="UniProtKB-KW"/>
</dbReference>
<dbReference type="GO" id="GO:0008270">
    <property type="term" value="F:zinc ion binding"/>
    <property type="evidence" value="ECO:0007669"/>
    <property type="project" value="InterPro"/>
</dbReference>
<accession>A0A8B7YSD7</accession>
<dbReference type="InterPro" id="IPR036505">
    <property type="entry name" value="Amidase/PGRP_sf"/>
</dbReference>
<dbReference type="AlphaFoldDB" id="A0A8B7YSD7"/>
<dbReference type="PANTHER" id="PTHR11022">
    <property type="entry name" value="PEPTIDOGLYCAN RECOGNITION PROTEIN"/>
    <property type="match status" value="1"/>
</dbReference>
<dbReference type="GO" id="GO:0008745">
    <property type="term" value="F:N-acetylmuramoyl-L-alanine amidase activity"/>
    <property type="evidence" value="ECO:0007669"/>
    <property type="project" value="InterPro"/>
</dbReference>
<feature type="domain" description="Peptidoglycan recognition protein family" evidence="5">
    <location>
        <begin position="54"/>
        <end position="198"/>
    </location>
</feature>
<keyword evidence="2" id="KW-0391">Immunity</keyword>
<dbReference type="SMART" id="SM00701">
    <property type="entry name" value="PGRP"/>
    <property type="match status" value="1"/>
</dbReference>
<gene>
    <name evidence="7" type="primary">LOC110982228</name>
</gene>
<keyword evidence="3" id="KW-0812">Transmembrane</keyword>
<dbReference type="CDD" id="cd06583">
    <property type="entry name" value="PGRP"/>
    <property type="match status" value="1"/>
</dbReference>
<keyword evidence="3" id="KW-1133">Transmembrane helix</keyword>
<evidence type="ECO:0000256" key="1">
    <source>
        <dbReference type="ARBA" id="ARBA00007553"/>
    </source>
</evidence>
<dbReference type="SUPFAM" id="SSF55846">
    <property type="entry name" value="N-acetylmuramoyl-L-alanine amidase-like"/>
    <property type="match status" value="1"/>
</dbReference>
<dbReference type="InterPro" id="IPR015510">
    <property type="entry name" value="PGRP"/>
</dbReference>
<dbReference type="Gene3D" id="3.40.80.10">
    <property type="entry name" value="Peptidoglycan recognition protein-like"/>
    <property type="match status" value="1"/>
</dbReference>
<proteinExistence type="inferred from homology"/>
<dbReference type="SMART" id="SM00644">
    <property type="entry name" value="Ami_2"/>
    <property type="match status" value="1"/>
</dbReference>
<feature type="transmembrane region" description="Helical" evidence="3">
    <location>
        <begin position="12"/>
        <end position="29"/>
    </location>
</feature>
<dbReference type="InterPro" id="IPR006619">
    <property type="entry name" value="PGRP_domain_met/bac"/>
</dbReference>
<dbReference type="KEGG" id="aplc:110982228"/>
<evidence type="ECO:0000259" key="4">
    <source>
        <dbReference type="SMART" id="SM00644"/>
    </source>
</evidence>